<accession>A0ABY1BEC5</accession>
<feature type="domain" description="DUF1468" evidence="2">
    <location>
        <begin position="14"/>
        <end position="155"/>
    </location>
</feature>
<comment type="caution">
    <text evidence="3">The sequence shown here is derived from an EMBL/GenBank/DDBJ whole genome shotgun (WGS) entry which is preliminary data.</text>
</comment>
<feature type="transmembrane region" description="Helical" evidence="1">
    <location>
        <begin position="91"/>
        <end position="122"/>
    </location>
</feature>
<feature type="transmembrane region" description="Helical" evidence="1">
    <location>
        <begin position="38"/>
        <end position="61"/>
    </location>
</feature>
<evidence type="ECO:0000313" key="4">
    <source>
        <dbReference type="Proteomes" id="UP000198512"/>
    </source>
</evidence>
<dbReference type="InterPro" id="IPR009936">
    <property type="entry name" value="DUF1468"/>
</dbReference>
<gene>
    <name evidence="3" type="ORF">SAMN05216600_10860</name>
</gene>
<keyword evidence="1" id="KW-1133">Transmembrane helix</keyword>
<reference evidence="3 4" key="1">
    <citation type="submission" date="2016-10" db="EMBL/GenBank/DDBJ databases">
        <authorList>
            <person name="Varghese N."/>
            <person name="Submissions S."/>
        </authorList>
    </citation>
    <scope>NUCLEOTIDE SEQUENCE [LARGE SCALE GENOMIC DNA]</scope>
    <source>
        <strain evidence="3 4">CIP 109853</strain>
    </source>
</reference>
<sequence length="155" mass="16968">MKKTDTLLVGERTFCVLLLAFSLGIAVLAYQIAGFSSINSAGAFPLGASAVMVLAALSILFDLRGRTRADSNGWLDAARQFTRAHFPPRTLIFTALAIIYLATIHFSFYASTFGFLVLSMLYLRRGRLVSALAIAALLILMIYLMFTLAFSVYLP</sequence>
<dbReference type="RefSeq" id="WP_069519231.1">
    <property type="nucleotide sequence ID" value="NZ_FOFP01000008.1"/>
</dbReference>
<evidence type="ECO:0000259" key="2">
    <source>
        <dbReference type="Pfam" id="PF07331"/>
    </source>
</evidence>
<name>A0ABY1BEC5_9PSED</name>
<keyword evidence="1" id="KW-0472">Membrane</keyword>
<dbReference type="Proteomes" id="UP000198512">
    <property type="component" value="Unassembled WGS sequence"/>
</dbReference>
<evidence type="ECO:0000256" key="1">
    <source>
        <dbReference type="SAM" id="Phobius"/>
    </source>
</evidence>
<evidence type="ECO:0000313" key="3">
    <source>
        <dbReference type="EMBL" id="SEQ65058.1"/>
    </source>
</evidence>
<keyword evidence="1" id="KW-0812">Transmembrane</keyword>
<organism evidence="3 4">
    <name type="scientific">Pseudomonas cuatrocienegasensis</name>
    <dbReference type="NCBI Taxonomy" id="543360"/>
    <lineage>
        <taxon>Bacteria</taxon>
        <taxon>Pseudomonadati</taxon>
        <taxon>Pseudomonadota</taxon>
        <taxon>Gammaproteobacteria</taxon>
        <taxon>Pseudomonadales</taxon>
        <taxon>Pseudomonadaceae</taxon>
        <taxon>Pseudomonas</taxon>
    </lineage>
</organism>
<dbReference type="Pfam" id="PF07331">
    <property type="entry name" value="TctB"/>
    <property type="match status" value="1"/>
</dbReference>
<protein>
    <submittedName>
        <fullName evidence="3">Tripartite tricarboxylate transporter TctB family protein</fullName>
    </submittedName>
</protein>
<feature type="transmembrane region" description="Helical" evidence="1">
    <location>
        <begin position="128"/>
        <end position="154"/>
    </location>
</feature>
<proteinExistence type="predicted"/>
<feature type="transmembrane region" description="Helical" evidence="1">
    <location>
        <begin position="12"/>
        <end position="32"/>
    </location>
</feature>
<keyword evidence="4" id="KW-1185">Reference proteome</keyword>
<dbReference type="EMBL" id="FOFP01000008">
    <property type="protein sequence ID" value="SEQ65058.1"/>
    <property type="molecule type" value="Genomic_DNA"/>
</dbReference>